<dbReference type="GO" id="GO:0000036">
    <property type="term" value="F:acyl carrier activity"/>
    <property type="evidence" value="ECO:0007669"/>
    <property type="project" value="UniProtKB-UniRule"/>
</dbReference>
<reference evidence="11 12" key="1">
    <citation type="submission" date="2012-01" db="EMBL/GenBank/DDBJ databases">
        <title>Complete sequence of Desulfotomaculum gibsoniae DSM 7213.</title>
        <authorList>
            <consortium name="US DOE Joint Genome Institute"/>
            <person name="Lucas S."/>
            <person name="Han J."/>
            <person name="Lapidus A."/>
            <person name="Cheng J.-F."/>
            <person name="Goodwin L."/>
            <person name="Pitluck S."/>
            <person name="Peters L."/>
            <person name="Ovchinnikova G."/>
            <person name="Teshima H."/>
            <person name="Detter J.C."/>
            <person name="Han C."/>
            <person name="Tapia R."/>
            <person name="Land M."/>
            <person name="Hauser L."/>
            <person name="Kyrpides N."/>
            <person name="Ivanova N."/>
            <person name="Pagani I."/>
            <person name="Parshina S."/>
            <person name="Plugge C."/>
            <person name="Muyzer G."/>
            <person name="Kuever J."/>
            <person name="Ivanova A."/>
            <person name="Nazina T."/>
            <person name="Klenk H.-P."/>
            <person name="Brambilla E."/>
            <person name="Spring S."/>
            <person name="Stams A.F."/>
            <person name="Woyke T."/>
        </authorList>
    </citation>
    <scope>NUCLEOTIDE SEQUENCE [LARGE SCALE GENOMIC DNA]</scope>
    <source>
        <strain evidence="11 12">DSM 7213</strain>
    </source>
</reference>
<dbReference type="InterPro" id="IPR003231">
    <property type="entry name" value="ACP"/>
</dbReference>
<dbReference type="eggNOG" id="COG0236">
    <property type="taxonomic scope" value="Bacteria"/>
</dbReference>
<comment type="subcellular location">
    <subcellularLocation>
        <location evidence="7">Cytoplasm</location>
    </subcellularLocation>
</comment>
<evidence type="ECO:0000313" key="11">
    <source>
        <dbReference type="EMBL" id="AGL02770.1"/>
    </source>
</evidence>
<dbReference type="PANTHER" id="PTHR20863">
    <property type="entry name" value="ACYL CARRIER PROTEIN"/>
    <property type="match status" value="1"/>
</dbReference>
<dbReference type="STRING" id="767817.Desgi_3427"/>
<feature type="domain" description="Carrier" evidence="10">
    <location>
        <begin position="2"/>
        <end position="77"/>
    </location>
</feature>
<evidence type="ECO:0000256" key="3">
    <source>
        <dbReference type="ARBA" id="ARBA00022553"/>
    </source>
</evidence>
<proteinExistence type="inferred from homology"/>
<keyword evidence="6 7" id="KW-0275">Fatty acid biosynthesis</keyword>
<dbReference type="HOGENOM" id="CLU_108696_5_3_9"/>
<dbReference type="SUPFAM" id="SSF47336">
    <property type="entry name" value="ACP-like"/>
    <property type="match status" value="1"/>
</dbReference>
<evidence type="ECO:0000256" key="9">
    <source>
        <dbReference type="RuleBase" id="RU003545"/>
    </source>
</evidence>
<dbReference type="RefSeq" id="WP_006524579.1">
    <property type="nucleotide sequence ID" value="NC_021184.1"/>
</dbReference>
<dbReference type="GO" id="GO:0000035">
    <property type="term" value="F:acyl binding"/>
    <property type="evidence" value="ECO:0007669"/>
    <property type="project" value="TreeGrafter"/>
</dbReference>
<sequence length="77" mass="9025">MMQVFDKVKLILVQQFHKDEAEIKSETSFMDDLGIESLDFVELMIALEEEFDIVISDEDVEKIRTVDEAVQYIQKLI</sequence>
<dbReference type="Proteomes" id="UP000013520">
    <property type="component" value="Chromosome"/>
</dbReference>
<protein>
    <recommendedName>
        <fullName evidence="7 8">Acyl carrier protein</fullName>
        <shortName evidence="7">ACP</shortName>
    </recommendedName>
</protein>
<dbReference type="NCBIfam" id="NF002148">
    <property type="entry name" value="PRK00982.1-2"/>
    <property type="match status" value="1"/>
</dbReference>
<evidence type="ECO:0000256" key="8">
    <source>
        <dbReference type="NCBIfam" id="TIGR00517"/>
    </source>
</evidence>
<evidence type="ECO:0000259" key="10">
    <source>
        <dbReference type="PROSITE" id="PS50075"/>
    </source>
</evidence>
<keyword evidence="3 7" id="KW-0597">Phosphoprotein</keyword>
<dbReference type="GO" id="GO:0016020">
    <property type="term" value="C:membrane"/>
    <property type="evidence" value="ECO:0007669"/>
    <property type="project" value="GOC"/>
</dbReference>
<comment type="similarity">
    <text evidence="7">Belongs to the acyl carrier protein (ACP) family.</text>
</comment>
<evidence type="ECO:0000256" key="7">
    <source>
        <dbReference type="HAMAP-Rule" id="MF_01217"/>
    </source>
</evidence>
<keyword evidence="1 7" id="KW-0596">Phosphopantetheine</keyword>
<dbReference type="Pfam" id="PF00550">
    <property type="entry name" value="PP-binding"/>
    <property type="match status" value="1"/>
</dbReference>
<dbReference type="KEGG" id="dgi:Desgi_3427"/>
<dbReference type="InterPro" id="IPR009081">
    <property type="entry name" value="PP-bd_ACP"/>
</dbReference>
<comment type="PTM">
    <text evidence="7">4'-phosphopantetheine is transferred from CoA to a specific serine of apo-ACP by AcpS. This modification is essential for activity because fatty acids are bound in thioester linkage to the sulfhydryl of the prosthetic group.</text>
</comment>
<accession>R4KQB3</accession>
<evidence type="ECO:0000256" key="1">
    <source>
        <dbReference type="ARBA" id="ARBA00022450"/>
    </source>
</evidence>
<dbReference type="Gene3D" id="1.10.1200.10">
    <property type="entry name" value="ACP-like"/>
    <property type="match status" value="1"/>
</dbReference>
<dbReference type="HAMAP" id="MF_01217">
    <property type="entry name" value="Acyl_carrier"/>
    <property type="match status" value="1"/>
</dbReference>
<dbReference type="PROSITE" id="PS50075">
    <property type="entry name" value="CARRIER"/>
    <property type="match status" value="1"/>
</dbReference>
<keyword evidence="2 7" id="KW-0444">Lipid biosynthesis</keyword>
<gene>
    <name evidence="7" type="primary">acpP</name>
    <name evidence="11" type="ORF">Desgi_3427</name>
</gene>
<comment type="pathway">
    <text evidence="7 9">Lipid metabolism; fatty acid biosynthesis.</text>
</comment>
<dbReference type="EMBL" id="CP003273">
    <property type="protein sequence ID" value="AGL02770.1"/>
    <property type="molecule type" value="Genomic_DNA"/>
</dbReference>
<dbReference type="GO" id="GO:0009245">
    <property type="term" value="P:lipid A biosynthetic process"/>
    <property type="evidence" value="ECO:0007669"/>
    <property type="project" value="TreeGrafter"/>
</dbReference>
<dbReference type="NCBIfam" id="NF002150">
    <property type="entry name" value="PRK00982.1-4"/>
    <property type="match status" value="1"/>
</dbReference>
<keyword evidence="12" id="KW-1185">Reference proteome</keyword>
<comment type="function">
    <text evidence="7 9">Carrier of the growing fatty acid chain in fatty acid biosynthesis.</text>
</comment>
<feature type="modified residue" description="O-(pantetheine 4'-phosphoryl)serine" evidence="7">
    <location>
        <position position="37"/>
    </location>
</feature>
<dbReference type="NCBIfam" id="TIGR00517">
    <property type="entry name" value="acyl_carrier"/>
    <property type="match status" value="1"/>
</dbReference>
<keyword evidence="5 7" id="KW-0443">Lipid metabolism</keyword>
<evidence type="ECO:0000313" key="12">
    <source>
        <dbReference type="Proteomes" id="UP000013520"/>
    </source>
</evidence>
<keyword evidence="4 7" id="KW-0276">Fatty acid metabolism</keyword>
<dbReference type="InterPro" id="IPR036736">
    <property type="entry name" value="ACP-like_sf"/>
</dbReference>
<evidence type="ECO:0000256" key="6">
    <source>
        <dbReference type="ARBA" id="ARBA00023160"/>
    </source>
</evidence>
<dbReference type="PANTHER" id="PTHR20863:SF76">
    <property type="entry name" value="CARRIER DOMAIN-CONTAINING PROTEIN"/>
    <property type="match status" value="1"/>
</dbReference>
<organism evidence="11 12">
    <name type="scientific">Desulfoscipio gibsoniae DSM 7213</name>
    <dbReference type="NCBI Taxonomy" id="767817"/>
    <lineage>
        <taxon>Bacteria</taxon>
        <taxon>Bacillati</taxon>
        <taxon>Bacillota</taxon>
        <taxon>Clostridia</taxon>
        <taxon>Eubacteriales</taxon>
        <taxon>Desulfallaceae</taxon>
        <taxon>Desulfoscipio</taxon>
    </lineage>
</organism>
<dbReference type="GO" id="GO:0005829">
    <property type="term" value="C:cytosol"/>
    <property type="evidence" value="ECO:0007669"/>
    <property type="project" value="TreeGrafter"/>
</dbReference>
<evidence type="ECO:0000256" key="4">
    <source>
        <dbReference type="ARBA" id="ARBA00022832"/>
    </source>
</evidence>
<evidence type="ECO:0000256" key="2">
    <source>
        <dbReference type="ARBA" id="ARBA00022516"/>
    </source>
</evidence>
<dbReference type="AlphaFoldDB" id="R4KQB3"/>
<dbReference type="UniPathway" id="UPA00094"/>
<name>R4KQB3_9FIRM</name>
<comment type="PTM">
    <text evidence="9">4'-phosphopantetheine is transferred from CoA to a specific serine of apo-ACP by acpS.</text>
</comment>
<evidence type="ECO:0000256" key="5">
    <source>
        <dbReference type="ARBA" id="ARBA00023098"/>
    </source>
</evidence>
<keyword evidence="7" id="KW-0963">Cytoplasm</keyword>